<gene>
    <name evidence="2" type="ORF">ABOZ73_11265</name>
</gene>
<name>A0AB39KPM2_9CAUL</name>
<feature type="signal peptide" evidence="1">
    <location>
        <begin position="1"/>
        <end position="18"/>
    </location>
</feature>
<reference evidence="2" key="1">
    <citation type="submission" date="2024-06" db="EMBL/GenBank/DDBJ databases">
        <title>Caulobacter inopinatus, sp. nov.</title>
        <authorList>
            <person name="Donachie S.P."/>
        </authorList>
    </citation>
    <scope>NUCLEOTIDE SEQUENCE</scope>
    <source>
        <strain evidence="2">73W</strain>
    </source>
</reference>
<evidence type="ECO:0000256" key="1">
    <source>
        <dbReference type="SAM" id="SignalP"/>
    </source>
</evidence>
<keyword evidence="1" id="KW-0732">Signal</keyword>
<evidence type="ECO:0008006" key="3">
    <source>
        <dbReference type="Google" id="ProtNLM"/>
    </source>
</evidence>
<sequence length="162" mass="16453">MMRASLALCLALTVTACAKPPQVIAKGDIGAVRGKRVALLTVPETIGPADQPVMTRLQALGAQPASEKPQILIQVALNDLPAAVGVSAGAGAEETPKAWIAAPGRSRMGQPRAGQSLSVVGLDAATGLPAFQVTATDHRKAVDAKTLNRLLDAALPVTPPAS</sequence>
<protein>
    <recommendedName>
        <fullName evidence="3">DUF4136 domain-containing protein</fullName>
    </recommendedName>
</protein>
<dbReference type="EMBL" id="CP158375">
    <property type="protein sequence ID" value="XDO95393.1"/>
    <property type="molecule type" value="Genomic_DNA"/>
</dbReference>
<accession>A0AB39KPM2</accession>
<dbReference type="RefSeq" id="WP_369058242.1">
    <property type="nucleotide sequence ID" value="NZ_CP158375.1"/>
</dbReference>
<evidence type="ECO:0000313" key="2">
    <source>
        <dbReference type="EMBL" id="XDO95393.1"/>
    </source>
</evidence>
<feature type="chain" id="PRO_5044244102" description="DUF4136 domain-containing protein" evidence="1">
    <location>
        <begin position="19"/>
        <end position="162"/>
    </location>
</feature>
<dbReference type="AlphaFoldDB" id="A0AB39KPM2"/>
<organism evidence="2">
    <name type="scientific">Caulobacter sp. 73W</name>
    <dbReference type="NCBI Taxonomy" id="3161137"/>
    <lineage>
        <taxon>Bacteria</taxon>
        <taxon>Pseudomonadati</taxon>
        <taxon>Pseudomonadota</taxon>
        <taxon>Alphaproteobacteria</taxon>
        <taxon>Caulobacterales</taxon>
        <taxon>Caulobacteraceae</taxon>
        <taxon>Caulobacter</taxon>
    </lineage>
</organism>
<proteinExistence type="predicted"/>
<dbReference type="PROSITE" id="PS51257">
    <property type="entry name" value="PROKAR_LIPOPROTEIN"/>
    <property type="match status" value="1"/>
</dbReference>